<gene>
    <name evidence="3" type="ORF">PGLA1383_LOCUS7101</name>
    <name evidence="4" type="ORF">PGLA2088_LOCUS33983</name>
</gene>
<protein>
    <recommendedName>
        <fullName evidence="2">Rhodanese domain-containing protein</fullName>
    </recommendedName>
</protein>
<evidence type="ECO:0000313" key="3">
    <source>
        <dbReference type="EMBL" id="CAE8588288.1"/>
    </source>
</evidence>
<dbReference type="SUPFAM" id="SSF52821">
    <property type="entry name" value="Rhodanese/Cell cycle control phosphatase"/>
    <property type="match status" value="1"/>
</dbReference>
<feature type="compositionally biased region" description="Low complexity" evidence="1">
    <location>
        <begin position="348"/>
        <end position="367"/>
    </location>
</feature>
<dbReference type="Gene3D" id="3.40.250.10">
    <property type="entry name" value="Rhodanese-like domain"/>
    <property type="match status" value="1"/>
</dbReference>
<dbReference type="EMBL" id="CAJNNV010003036">
    <property type="protein sequence ID" value="CAE8588288.1"/>
    <property type="molecule type" value="Genomic_DNA"/>
</dbReference>
<keyword evidence="6" id="KW-1185">Reference proteome</keyword>
<dbReference type="InterPro" id="IPR001763">
    <property type="entry name" value="Rhodanese-like_dom"/>
</dbReference>
<evidence type="ECO:0000313" key="5">
    <source>
        <dbReference type="Proteomes" id="UP000626109"/>
    </source>
</evidence>
<comment type="caution">
    <text evidence="4">The sequence shown here is derived from an EMBL/GenBank/DDBJ whole genome shotgun (WGS) entry which is preliminary data.</text>
</comment>
<dbReference type="PROSITE" id="PS50206">
    <property type="entry name" value="RHODANESE_3"/>
    <property type="match status" value="1"/>
</dbReference>
<evidence type="ECO:0000256" key="1">
    <source>
        <dbReference type="SAM" id="MobiDB-lite"/>
    </source>
</evidence>
<evidence type="ECO:0000313" key="4">
    <source>
        <dbReference type="EMBL" id="CAE8706012.1"/>
    </source>
</evidence>
<dbReference type="InterPro" id="IPR036873">
    <property type="entry name" value="Rhodanese-like_dom_sf"/>
</dbReference>
<organism evidence="4 5">
    <name type="scientific">Polarella glacialis</name>
    <name type="common">Dinoflagellate</name>
    <dbReference type="NCBI Taxonomy" id="89957"/>
    <lineage>
        <taxon>Eukaryota</taxon>
        <taxon>Sar</taxon>
        <taxon>Alveolata</taxon>
        <taxon>Dinophyceae</taxon>
        <taxon>Suessiales</taxon>
        <taxon>Suessiaceae</taxon>
        <taxon>Polarella</taxon>
    </lineage>
</organism>
<feature type="region of interest" description="Disordered" evidence="1">
    <location>
        <begin position="348"/>
        <end position="373"/>
    </location>
</feature>
<reference evidence="4" key="1">
    <citation type="submission" date="2021-02" db="EMBL/GenBank/DDBJ databases">
        <authorList>
            <person name="Dougan E. K."/>
            <person name="Rhodes N."/>
            <person name="Thang M."/>
            <person name="Chan C."/>
        </authorList>
    </citation>
    <scope>NUCLEOTIDE SEQUENCE</scope>
</reference>
<evidence type="ECO:0000313" key="6">
    <source>
        <dbReference type="Proteomes" id="UP000654075"/>
    </source>
</evidence>
<dbReference type="AlphaFoldDB" id="A0A813KKI4"/>
<feature type="domain" description="Rhodanese" evidence="2">
    <location>
        <begin position="227"/>
        <end position="316"/>
    </location>
</feature>
<sequence>MIGAKLSALSLLTLQSRDITLQNLLNLYPKLVCSWKFNDCDYVSCPKSPWLGPGKEPPASHGSVVPGFLVSKSNHDVADGVETFRGIPRGKGLEMVVAMAGTKAVNTLLTDIIHCLLGAPERSMLVAELGNRCGAESRNFLRLAKFRIAPLLRCFPEDFLIESKGPGTIVRYRHATFGESLAGSTKLRTNSTLNQYRLTRLLKLSADVVAPYKQASPVTALGLRELTPGSYLLIDCRSAEEQAVSRIPGAVAMEEVSFDDLYYWDLVVVYCCLGCKSASWLHSISASQPASKRPQNLQYLFGGIASWLHEDGELVEPLSGRPTRRVHGWSWELLPYFPAVPDLEVVVNNNSHSNNNTNNNSSSSNNSKEGKLPAGGASALEWLEVASKARMGRVQSPAFSAPLVMFYGLKTWCSDNVLVCFDVLELGCWCAEVWLWNFNPGIVRPRCPCKLWSLSNCCT</sequence>
<proteinExistence type="predicted"/>
<dbReference type="EMBL" id="CAJNNW010031113">
    <property type="protein sequence ID" value="CAE8706012.1"/>
    <property type="molecule type" value="Genomic_DNA"/>
</dbReference>
<accession>A0A813KKI4</accession>
<dbReference type="Proteomes" id="UP000626109">
    <property type="component" value="Unassembled WGS sequence"/>
</dbReference>
<dbReference type="Proteomes" id="UP000654075">
    <property type="component" value="Unassembled WGS sequence"/>
</dbReference>
<evidence type="ECO:0000259" key="2">
    <source>
        <dbReference type="PROSITE" id="PS50206"/>
    </source>
</evidence>
<name>A0A813KKI4_POLGL</name>